<dbReference type="EMBL" id="PSQE01000003">
    <property type="protein sequence ID" value="RHN68990.1"/>
    <property type="molecule type" value="Genomic_DNA"/>
</dbReference>
<dbReference type="AlphaFoldDB" id="A0A396IUA6"/>
<dbReference type="Gramene" id="rna17416">
    <property type="protein sequence ID" value="RHN68990.1"/>
    <property type="gene ID" value="gene17416"/>
</dbReference>
<dbReference type="Gene3D" id="3.40.50.1820">
    <property type="entry name" value="alpha/beta hydrolase"/>
    <property type="match status" value="1"/>
</dbReference>
<dbReference type="GO" id="GO:0004806">
    <property type="term" value="F:triacylglycerol lipase activity"/>
    <property type="evidence" value="ECO:0007669"/>
    <property type="project" value="UniProtKB-EC"/>
</dbReference>
<protein>
    <submittedName>
        <fullName evidence="1">Putative triacylglycerol lipase</fullName>
        <ecNumber evidence="1">3.1.1.3</ecNumber>
    </submittedName>
</protein>
<proteinExistence type="predicted"/>
<name>A0A396IUA6_MEDTR</name>
<reference evidence="2" key="1">
    <citation type="journal article" date="2018" name="Nat. Plants">
        <title>Whole-genome landscape of Medicago truncatula symbiotic genes.</title>
        <authorList>
            <person name="Pecrix Y."/>
            <person name="Staton S.E."/>
            <person name="Sallet E."/>
            <person name="Lelandais-Briere C."/>
            <person name="Moreau S."/>
            <person name="Carrere S."/>
            <person name="Blein T."/>
            <person name="Jardinaud M.F."/>
            <person name="Latrasse D."/>
            <person name="Zouine M."/>
            <person name="Zahm M."/>
            <person name="Kreplak J."/>
            <person name="Mayjonade B."/>
            <person name="Satge C."/>
            <person name="Perez M."/>
            <person name="Cauet S."/>
            <person name="Marande W."/>
            <person name="Chantry-Darmon C."/>
            <person name="Lopez-Roques C."/>
            <person name="Bouchez O."/>
            <person name="Berard A."/>
            <person name="Debelle F."/>
            <person name="Munos S."/>
            <person name="Bendahmane A."/>
            <person name="Berges H."/>
            <person name="Niebel A."/>
            <person name="Buitink J."/>
            <person name="Frugier F."/>
            <person name="Benhamed M."/>
            <person name="Crespi M."/>
            <person name="Gouzy J."/>
            <person name="Gamas P."/>
        </authorList>
    </citation>
    <scope>NUCLEOTIDE SEQUENCE [LARGE SCALE GENOMIC DNA]</scope>
    <source>
        <strain evidence="2">cv. Jemalong A17</strain>
    </source>
</reference>
<sequence length="168" mass="19098">MISRDVITKFVNEICNTLNLDLTNLLTLFTGPNCCLNSSRMDVYLDHVPQPTSTKNLIHFSQMTRTGKITKYDYVHQAQNLLHYGHRTPPTYDLTKIPTEFPLFLGVGGQDMLSDVQDVNLLLNDLKDHDSNKLVVSLNDNYAHLDFIAAINAKQLIYDPMIAFFNAH</sequence>
<accession>A0A396IUA6</accession>
<keyword evidence="1" id="KW-0378">Hydrolase</keyword>
<dbReference type="InterPro" id="IPR029058">
    <property type="entry name" value="AB_hydrolase_fold"/>
</dbReference>
<dbReference type="PANTHER" id="PTHR11005">
    <property type="entry name" value="LYSOSOMAL ACID LIPASE-RELATED"/>
    <property type="match status" value="1"/>
</dbReference>
<gene>
    <name evidence="1" type="ORF">MtrunA17_Chr3g0119941</name>
</gene>
<organism evidence="1 2">
    <name type="scientific">Medicago truncatula</name>
    <name type="common">Barrel medic</name>
    <name type="synonym">Medicago tribuloides</name>
    <dbReference type="NCBI Taxonomy" id="3880"/>
    <lineage>
        <taxon>Eukaryota</taxon>
        <taxon>Viridiplantae</taxon>
        <taxon>Streptophyta</taxon>
        <taxon>Embryophyta</taxon>
        <taxon>Tracheophyta</taxon>
        <taxon>Spermatophyta</taxon>
        <taxon>Magnoliopsida</taxon>
        <taxon>eudicotyledons</taxon>
        <taxon>Gunneridae</taxon>
        <taxon>Pentapetalae</taxon>
        <taxon>rosids</taxon>
        <taxon>fabids</taxon>
        <taxon>Fabales</taxon>
        <taxon>Fabaceae</taxon>
        <taxon>Papilionoideae</taxon>
        <taxon>50 kb inversion clade</taxon>
        <taxon>NPAAA clade</taxon>
        <taxon>Hologalegina</taxon>
        <taxon>IRL clade</taxon>
        <taxon>Trifolieae</taxon>
        <taxon>Medicago</taxon>
    </lineage>
</organism>
<evidence type="ECO:0000313" key="2">
    <source>
        <dbReference type="Proteomes" id="UP000265566"/>
    </source>
</evidence>
<dbReference type="EC" id="3.1.1.3" evidence="1"/>
<comment type="caution">
    <text evidence="1">The sequence shown here is derived from an EMBL/GenBank/DDBJ whole genome shotgun (WGS) entry which is preliminary data.</text>
</comment>
<evidence type="ECO:0000313" key="1">
    <source>
        <dbReference type="EMBL" id="RHN68990.1"/>
    </source>
</evidence>
<dbReference type="SUPFAM" id="SSF53474">
    <property type="entry name" value="alpha/beta-Hydrolases"/>
    <property type="match status" value="1"/>
</dbReference>
<dbReference type="Proteomes" id="UP000265566">
    <property type="component" value="Chromosome 3"/>
</dbReference>